<dbReference type="GO" id="GO:0009073">
    <property type="term" value="P:aromatic amino acid family biosynthetic process"/>
    <property type="evidence" value="ECO:0007669"/>
    <property type="project" value="UniProtKB-KW"/>
</dbReference>
<evidence type="ECO:0000256" key="5">
    <source>
        <dbReference type="ARBA" id="ARBA00022679"/>
    </source>
</evidence>
<evidence type="ECO:0000256" key="6">
    <source>
        <dbReference type="ARBA" id="ARBA00023141"/>
    </source>
</evidence>
<feature type="active site" description="Proton acceptor" evidence="8">
    <location>
        <position position="315"/>
    </location>
</feature>
<dbReference type="InterPro" id="IPR013792">
    <property type="entry name" value="RNA3'P_cycl/enolpyr_Trfase_a/b"/>
</dbReference>
<evidence type="ECO:0000256" key="3">
    <source>
        <dbReference type="ARBA" id="ARBA00022490"/>
    </source>
</evidence>
<dbReference type="EMBL" id="PTIS01000001">
    <property type="protein sequence ID" value="PPK49757.1"/>
    <property type="molecule type" value="Genomic_DNA"/>
</dbReference>
<accession>A0A2S6G1G3</accession>
<feature type="binding site" evidence="8">
    <location>
        <position position="23"/>
    </location>
    <ligand>
        <name>3-phosphoshikimate</name>
        <dbReference type="ChEBI" id="CHEBI:145989"/>
    </ligand>
</feature>
<comment type="caution">
    <text evidence="8">Lacks conserved residue(s) required for the propagation of feature annotation.</text>
</comment>
<dbReference type="HAMAP" id="MF_00210">
    <property type="entry name" value="EPSP_synth"/>
    <property type="match status" value="1"/>
</dbReference>
<dbReference type="UniPathway" id="UPA00053">
    <property type="reaction ID" value="UER00089"/>
</dbReference>
<gene>
    <name evidence="8" type="primary">aroA</name>
    <name evidence="10" type="ORF">BD821_101423</name>
</gene>
<evidence type="ECO:0000313" key="10">
    <source>
        <dbReference type="EMBL" id="PPK49757.1"/>
    </source>
</evidence>
<feature type="binding site" evidence="8">
    <location>
        <position position="346"/>
    </location>
    <ligand>
        <name>phosphoenolpyruvate</name>
        <dbReference type="ChEBI" id="CHEBI:58702"/>
    </ligand>
</feature>
<feature type="domain" description="Enolpyruvate transferase" evidence="9">
    <location>
        <begin position="9"/>
        <end position="420"/>
    </location>
</feature>
<dbReference type="InterPro" id="IPR001986">
    <property type="entry name" value="Enolpyruvate_Tfrase_dom"/>
</dbReference>
<evidence type="ECO:0000256" key="4">
    <source>
        <dbReference type="ARBA" id="ARBA00022605"/>
    </source>
</evidence>
<dbReference type="InterPro" id="IPR023193">
    <property type="entry name" value="EPSP_synthase_CS"/>
</dbReference>
<organism evidence="10 11">
    <name type="scientific">Clostridium algidicarnis DSM 15099</name>
    <dbReference type="NCBI Taxonomy" id="1121295"/>
    <lineage>
        <taxon>Bacteria</taxon>
        <taxon>Bacillati</taxon>
        <taxon>Bacillota</taxon>
        <taxon>Clostridia</taxon>
        <taxon>Eubacteriales</taxon>
        <taxon>Clostridiaceae</taxon>
        <taxon>Clostridium</taxon>
    </lineage>
</organism>
<comment type="subcellular location">
    <subcellularLocation>
        <location evidence="8">Cytoplasm</location>
    </subcellularLocation>
</comment>
<comment type="catalytic activity">
    <reaction evidence="7">
        <text>3-phosphoshikimate + phosphoenolpyruvate = 5-O-(1-carboxyvinyl)-3-phosphoshikimate + phosphate</text>
        <dbReference type="Rhea" id="RHEA:21256"/>
        <dbReference type="ChEBI" id="CHEBI:43474"/>
        <dbReference type="ChEBI" id="CHEBI:57701"/>
        <dbReference type="ChEBI" id="CHEBI:58702"/>
        <dbReference type="ChEBI" id="CHEBI:145989"/>
        <dbReference type="EC" id="2.5.1.19"/>
    </reaction>
    <physiologicalReaction direction="left-to-right" evidence="7">
        <dbReference type="Rhea" id="RHEA:21257"/>
    </physiologicalReaction>
</comment>
<dbReference type="GO" id="GO:0003866">
    <property type="term" value="F:3-phosphoshikimate 1-carboxyvinyltransferase activity"/>
    <property type="evidence" value="ECO:0007669"/>
    <property type="project" value="UniProtKB-UniRule"/>
</dbReference>
<keyword evidence="4 8" id="KW-0028">Amino-acid biosynthesis</keyword>
<feature type="binding site" evidence="8">
    <location>
        <position position="124"/>
    </location>
    <ligand>
        <name>phosphoenolpyruvate</name>
        <dbReference type="ChEBI" id="CHEBI:58702"/>
    </ligand>
</feature>
<proteinExistence type="inferred from homology"/>
<dbReference type="Pfam" id="PF00275">
    <property type="entry name" value="EPSP_synthase"/>
    <property type="match status" value="1"/>
</dbReference>
<protein>
    <recommendedName>
        <fullName evidence="8">3-phosphoshikimate 1-carboxyvinyltransferase</fullName>
        <ecNumber evidence="8">2.5.1.19</ecNumber>
    </recommendedName>
    <alternativeName>
        <fullName evidence="8">5-enolpyruvylshikimate-3-phosphate synthase</fullName>
        <shortName evidence="8">EPSP synthase</shortName>
        <shortName evidence="8">EPSPS</shortName>
    </alternativeName>
</protein>
<evidence type="ECO:0000256" key="7">
    <source>
        <dbReference type="ARBA" id="ARBA00044633"/>
    </source>
</evidence>
<comment type="subunit">
    <text evidence="8">Monomer.</text>
</comment>
<feature type="binding site" evidence="8">
    <location>
        <position position="28"/>
    </location>
    <ligand>
        <name>3-phosphoshikimate</name>
        <dbReference type="ChEBI" id="CHEBI:145989"/>
    </ligand>
</feature>
<feature type="binding site" evidence="8">
    <location>
        <position position="170"/>
    </location>
    <ligand>
        <name>3-phosphoshikimate</name>
        <dbReference type="ChEBI" id="CHEBI:145989"/>
    </ligand>
</feature>
<keyword evidence="3 8" id="KW-0963">Cytoplasm</keyword>
<sequence length="434" mass="48174">MDIKILKAKEHIHKEIKNLPGDKSIAHRSLIIGCIPKGTYNIYNFPKGNDCVVTLKNMEKLGAKVIYEDEYKLKVISPGIEEFKKDVGVLNCDNSGTTVRLLLGILCAANIKAVLIGDESLSKRPMKRILEPLRLMGGVFECSEDKLPINTTKLSNLESIEYLMTVSSAQVKSALLIAALVAKKDIVVKEVLSTRDHTEIMMKYLGADIKCKENSITLEKSNLSSKDIFIPGDISSAAFIIGLCILAKESSVTLKDVLLNPSRRKFIDILKDMGADINMDIKETRNGELVGDIKVKSSNLKGIEIEAKYTPSIIDEIPLISVLAAFSEGTTIIKSVDELKVKESNRVDGIINNLKNCGIQSHYDNGDLFIKGGNSYISKDINIESQKDHRIAMAFAVLSIRNLKSTNINHWEYTNISFPNSIKFFSEFLNMVET</sequence>
<dbReference type="InterPro" id="IPR006264">
    <property type="entry name" value="EPSP_synthase"/>
</dbReference>
<dbReference type="RefSeq" id="WP_104409068.1">
    <property type="nucleotide sequence ID" value="NZ_PTIS01000001.1"/>
</dbReference>
<feature type="binding site" evidence="8">
    <location>
        <position position="170"/>
    </location>
    <ligand>
        <name>phosphoenolpyruvate</name>
        <dbReference type="ChEBI" id="CHEBI:58702"/>
    </ligand>
</feature>
<reference evidence="10 11" key="1">
    <citation type="submission" date="2018-02" db="EMBL/GenBank/DDBJ databases">
        <title>Genomic Encyclopedia of Archaeal and Bacterial Type Strains, Phase II (KMG-II): from individual species to whole genera.</title>
        <authorList>
            <person name="Goeker M."/>
        </authorList>
    </citation>
    <scope>NUCLEOTIDE SEQUENCE [LARGE SCALE GENOMIC DNA]</scope>
    <source>
        <strain evidence="10 11">DSM 15099</strain>
    </source>
</reference>
<dbReference type="EC" id="2.5.1.19" evidence="8"/>
<dbReference type="PANTHER" id="PTHR21090:SF5">
    <property type="entry name" value="PENTAFUNCTIONAL AROM POLYPEPTIDE"/>
    <property type="match status" value="1"/>
</dbReference>
<feature type="binding site" evidence="8">
    <location>
        <position position="390"/>
    </location>
    <ligand>
        <name>phosphoenolpyruvate</name>
        <dbReference type="ChEBI" id="CHEBI:58702"/>
    </ligand>
</feature>
<dbReference type="PANTHER" id="PTHR21090">
    <property type="entry name" value="AROM/DEHYDROQUINATE SYNTHASE"/>
    <property type="match status" value="1"/>
</dbReference>
<dbReference type="GO" id="GO:0005737">
    <property type="term" value="C:cytoplasm"/>
    <property type="evidence" value="ECO:0007669"/>
    <property type="project" value="UniProtKB-SubCell"/>
</dbReference>
<dbReference type="PIRSF" id="PIRSF000505">
    <property type="entry name" value="EPSPS"/>
    <property type="match status" value="1"/>
</dbReference>
<dbReference type="NCBIfam" id="TIGR01356">
    <property type="entry name" value="aroA"/>
    <property type="match status" value="1"/>
</dbReference>
<dbReference type="CDD" id="cd01556">
    <property type="entry name" value="EPSP_synthase"/>
    <property type="match status" value="1"/>
</dbReference>
<dbReference type="PROSITE" id="PS00885">
    <property type="entry name" value="EPSP_SYNTHASE_2"/>
    <property type="match status" value="1"/>
</dbReference>
<comment type="function">
    <text evidence="8">Catalyzes the transfer of the enolpyruvyl moiety of phosphoenolpyruvate (PEP) to the 5-hydroxyl of shikimate-3-phosphate (S3P) to produce enolpyruvyl shikimate-3-phosphate and inorganic phosphate.</text>
</comment>
<feature type="binding site" evidence="8">
    <location>
        <position position="24"/>
    </location>
    <ligand>
        <name>3-phosphoshikimate</name>
        <dbReference type="ChEBI" id="CHEBI:145989"/>
    </ligand>
</feature>
<dbReference type="GO" id="GO:0009423">
    <property type="term" value="P:chorismate biosynthetic process"/>
    <property type="evidence" value="ECO:0007669"/>
    <property type="project" value="UniProtKB-UniRule"/>
</dbReference>
<dbReference type="AlphaFoldDB" id="A0A2S6G1G3"/>
<dbReference type="OrthoDB" id="9809920at2"/>
<dbReference type="STRING" id="37659.GCA_000703125_02530"/>
<evidence type="ECO:0000256" key="8">
    <source>
        <dbReference type="HAMAP-Rule" id="MF_00210"/>
    </source>
</evidence>
<keyword evidence="6 8" id="KW-0057">Aromatic amino acid biosynthesis</keyword>
<dbReference type="SUPFAM" id="SSF55205">
    <property type="entry name" value="EPT/RTPC-like"/>
    <property type="match status" value="1"/>
</dbReference>
<feature type="binding site" evidence="8">
    <location>
        <position position="168"/>
    </location>
    <ligand>
        <name>3-phosphoshikimate</name>
        <dbReference type="ChEBI" id="CHEBI:145989"/>
    </ligand>
</feature>
<evidence type="ECO:0000259" key="9">
    <source>
        <dbReference type="Pfam" id="PF00275"/>
    </source>
</evidence>
<dbReference type="Gene3D" id="3.65.10.10">
    <property type="entry name" value="Enolpyruvate transferase domain"/>
    <property type="match status" value="2"/>
</dbReference>
<feature type="binding site" evidence="8">
    <location>
        <position position="23"/>
    </location>
    <ligand>
        <name>phosphoenolpyruvate</name>
        <dbReference type="ChEBI" id="CHEBI:58702"/>
    </ligand>
</feature>
<feature type="binding site" evidence="8">
    <location>
        <position position="96"/>
    </location>
    <ligand>
        <name>phosphoenolpyruvate</name>
        <dbReference type="ChEBI" id="CHEBI:58702"/>
    </ligand>
</feature>
<dbReference type="FunFam" id="3.65.10.10:FF:000005">
    <property type="entry name" value="3-phosphoshikimate 1-carboxyvinyltransferase"/>
    <property type="match status" value="1"/>
</dbReference>
<evidence type="ECO:0000256" key="1">
    <source>
        <dbReference type="ARBA" id="ARBA00004811"/>
    </source>
</evidence>
<feature type="binding site" evidence="8">
    <location>
        <position position="315"/>
    </location>
    <ligand>
        <name>3-phosphoshikimate</name>
        <dbReference type="ChEBI" id="CHEBI:145989"/>
    </ligand>
</feature>
<comment type="pathway">
    <text evidence="1 8">Metabolic intermediate biosynthesis; chorismate biosynthesis; chorismate from D-erythrose 4-phosphate and phosphoenolpyruvate: step 6/7.</text>
</comment>
<name>A0A2S6G1G3_9CLOT</name>
<evidence type="ECO:0000256" key="2">
    <source>
        <dbReference type="ARBA" id="ARBA00009948"/>
    </source>
</evidence>
<dbReference type="InterPro" id="IPR036968">
    <property type="entry name" value="Enolpyruvate_Tfrase_sf"/>
</dbReference>
<keyword evidence="5 8" id="KW-0808">Transferase</keyword>
<dbReference type="GO" id="GO:0008652">
    <property type="term" value="P:amino acid biosynthetic process"/>
    <property type="evidence" value="ECO:0007669"/>
    <property type="project" value="UniProtKB-KW"/>
</dbReference>
<evidence type="ECO:0000313" key="11">
    <source>
        <dbReference type="Proteomes" id="UP000239863"/>
    </source>
</evidence>
<comment type="caution">
    <text evidence="10">The sequence shown here is derived from an EMBL/GenBank/DDBJ whole genome shotgun (WGS) entry which is preliminary data.</text>
</comment>
<dbReference type="Proteomes" id="UP000239863">
    <property type="component" value="Unassembled WGS sequence"/>
</dbReference>
<feature type="binding site" evidence="8">
    <location>
        <position position="342"/>
    </location>
    <ligand>
        <name>3-phosphoshikimate</name>
        <dbReference type="ChEBI" id="CHEBI:145989"/>
    </ligand>
</feature>
<comment type="similarity">
    <text evidence="2 8">Belongs to the EPSP synthase family.</text>
</comment>